<dbReference type="AlphaFoldDB" id="A0A1I1MXK6"/>
<dbReference type="EMBL" id="FOLD01000011">
    <property type="protein sequence ID" value="SFC87988.1"/>
    <property type="molecule type" value="Genomic_DNA"/>
</dbReference>
<evidence type="ECO:0000313" key="1">
    <source>
        <dbReference type="EMBL" id="SFC87988.1"/>
    </source>
</evidence>
<name>A0A1I1MXK6_9BURK</name>
<proteinExistence type="predicted"/>
<gene>
    <name evidence="1" type="ORF">SAMN05216204_111135</name>
</gene>
<evidence type="ECO:0000313" key="2">
    <source>
        <dbReference type="Proteomes" id="UP000198639"/>
    </source>
</evidence>
<organism evidence="1 2">
    <name type="scientific">Massilia yuzhufengensis</name>
    <dbReference type="NCBI Taxonomy" id="1164594"/>
    <lineage>
        <taxon>Bacteria</taxon>
        <taxon>Pseudomonadati</taxon>
        <taxon>Pseudomonadota</taxon>
        <taxon>Betaproteobacteria</taxon>
        <taxon>Burkholderiales</taxon>
        <taxon>Oxalobacteraceae</taxon>
        <taxon>Telluria group</taxon>
        <taxon>Massilia</taxon>
    </lineage>
</organism>
<keyword evidence="2" id="KW-1185">Reference proteome</keyword>
<reference evidence="2" key="1">
    <citation type="submission" date="2016-10" db="EMBL/GenBank/DDBJ databases">
        <authorList>
            <person name="Varghese N."/>
            <person name="Submissions S."/>
        </authorList>
    </citation>
    <scope>NUCLEOTIDE SEQUENCE [LARGE SCALE GENOMIC DNA]</scope>
    <source>
        <strain evidence="2">CGMCC 1.12041</strain>
    </source>
</reference>
<protein>
    <submittedName>
        <fullName evidence="1">Uncharacterized protein</fullName>
    </submittedName>
</protein>
<sequence length="39" mass="4454">MTINSRCNYAGMFGKRIPTRSPATLFSSVFARLGWFGRR</sequence>
<accession>A0A1I1MXK6</accession>
<dbReference type="Proteomes" id="UP000198639">
    <property type="component" value="Unassembled WGS sequence"/>
</dbReference>